<gene>
    <name evidence="6" type="ORF">LXT12_12355</name>
</gene>
<dbReference type="PRINTS" id="PR00039">
    <property type="entry name" value="HTHLYSR"/>
</dbReference>
<dbReference type="Proteomes" id="UP001201463">
    <property type="component" value="Unassembled WGS sequence"/>
</dbReference>
<dbReference type="Gene3D" id="1.10.10.10">
    <property type="entry name" value="Winged helix-like DNA-binding domain superfamily/Winged helix DNA-binding domain"/>
    <property type="match status" value="1"/>
</dbReference>
<dbReference type="SUPFAM" id="SSF46785">
    <property type="entry name" value="Winged helix' DNA-binding domain"/>
    <property type="match status" value="1"/>
</dbReference>
<comment type="caution">
    <text evidence="6">The sequence shown here is derived from an EMBL/GenBank/DDBJ whole genome shotgun (WGS) entry which is preliminary data.</text>
</comment>
<evidence type="ECO:0000256" key="4">
    <source>
        <dbReference type="ARBA" id="ARBA00023163"/>
    </source>
</evidence>
<evidence type="ECO:0000313" key="7">
    <source>
        <dbReference type="Proteomes" id="UP001201463"/>
    </source>
</evidence>
<feature type="domain" description="HTH lysR-type" evidence="5">
    <location>
        <begin position="5"/>
        <end position="62"/>
    </location>
</feature>
<keyword evidence="4" id="KW-0804">Transcription</keyword>
<accession>A0ABS8XEZ3</accession>
<dbReference type="InterPro" id="IPR036390">
    <property type="entry name" value="WH_DNA-bd_sf"/>
</dbReference>
<protein>
    <submittedName>
        <fullName evidence="6">LysR substrate-binding domain-containing protein</fullName>
    </submittedName>
</protein>
<proteinExistence type="inferred from homology"/>
<evidence type="ECO:0000313" key="6">
    <source>
        <dbReference type="EMBL" id="MCE4538042.1"/>
    </source>
</evidence>
<evidence type="ECO:0000256" key="2">
    <source>
        <dbReference type="ARBA" id="ARBA00023015"/>
    </source>
</evidence>
<dbReference type="Gene3D" id="3.40.190.10">
    <property type="entry name" value="Periplasmic binding protein-like II"/>
    <property type="match status" value="2"/>
</dbReference>
<dbReference type="PANTHER" id="PTHR30537">
    <property type="entry name" value="HTH-TYPE TRANSCRIPTIONAL REGULATOR"/>
    <property type="match status" value="1"/>
</dbReference>
<dbReference type="Pfam" id="PF00126">
    <property type="entry name" value="HTH_1"/>
    <property type="match status" value="1"/>
</dbReference>
<organism evidence="6 7">
    <name type="scientific">Pelomonas caseinilytica</name>
    <dbReference type="NCBI Taxonomy" id="2906763"/>
    <lineage>
        <taxon>Bacteria</taxon>
        <taxon>Pseudomonadati</taxon>
        <taxon>Pseudomonadota</taxon>
        <taxon>Betaproteobacteria</taxon>
        <taxon>Burkholderiales</taxon>
        <taxon>Sphaerotilaceae</taxon>
        <taxon>Roseateles</taxon>
    </lineage>
</organism>
<name>A0ABS8XEZ3_9BURK</name>
<dbReference type="EMBL" id="JAJTWT010000004">
    <property type="protein sequence ID" value="MCE4538042.1"/>
    <property type="molecule type" value="Genomic_DNA"/>
</dbReference>
<reference evidence="6 7" key="1">
    <citation type="submission" date="2021-12" db="EMBL/GenBank/DDBJ databases">
        <title>Genome seq of p7.</title>
        <authorList>
            <person name="Seo T."/>
        </authorList>
    </citation>
    <scope>NUCLEOTIDE SEQUENCE [LARGE SCALE GENOMIC DNA]</scope>
    <source>
        <strain evidence="6 7">P7</strain>
    </source>
</reference>
<keyword evidence="7" id="KW-1185">Reference proteome</keyword>
<evidence type="ECO:0000256" key="1">
    <source>
        <dbReference type="ARBA" id="ARBA00009437"/>
    </source>
</evidence>
<evidence type="ECO:0000259" key="5">
    <source>
        <dbReference type="PROSITE" id="PS50931"/>
    </source>
</evidence>
<keyword evidence="3" id="KW-0238">DNA-binding</keyword>
<dbReference type="SUPFAM" id="SSF53850">
    <property type="entry name" value="Periplasmic binding protein-like II"/>
    <property type="match status" value="1"/>
</dbReference>
<dbReference type="InterPro" id="IPR000847">
    <property type="entry name" value="LysR_HTH_N"/>
</dbReference>
<evidence type="ECO:0000256" key="3">
    <source>
        <dbReference type="ARBA" id="ARBA00023125"/>
    </source>
</evidence>
<dbReference type="RefSeq" id="WP_233392447.1">
    <property type="nucleotide sequence ID" value="NZ_JAJTWT010000004.1"/>
</dbReference>
<dbReference type="PROSITE" id="PS50931">
    <property type="entry name" value="HTH_LYSR"/>
    <property type="match status" value="1"/>
</dbReference>
<dbReference type="PANTHER" id="PTHR30537:SF74">
    <property type="entry name" value="HTH-TYPE TRANSCRIPTIONAL REGULATOR TRPI"/>
    <property type="match status" value="1"/>
</dbReference>
<dbReference type="InterPro" id="IPR058163">
    <property type="entry name" value="LysR-type_TF_proteobact-type"/>
</dbReference>
<comment type="similarity">
    <text evidence="1">Belongs to the LysR transcriptional regulatory family.</text>
</comment>
<dbReference type="InterPro" id="IPR036388">
    <property type="entry name" value="WH-like_DNA-bd_sf"/>
</dbReference>
<keyword evidence="2" id="KW-0805">Transcription regulation</keyword>
<dbReference type="InterPro" id="IPR005119">
    <property type="entry name" value="LysR_subst-bd"/>
</dbReference>
<sequence>MTPPLPLESLRVLAACVRHGNFSRAADELAITPTAVSQRMRALEAQLGVRLFTRHGPRLIVSERAAALAAGIEQGLALMRRAVDDCRCARPPLRVTCAPTFAACWLVPRLVAYQALPGADTIALDAGQGLSPPGSFDVAVRSGTGPWPGYRATRLLAEQGTPMLSPKLAGRQRRWTVDELLRLPLIPDPRWAAWLAAAGRPDARPDFVATRFPSYELEARAAVQGLGVALLSPRLFADLCERGELVAPFDTVVEGPDRYWLLTPIDAGEPHFAQWLKAEFGLGAAPSTLPTP</sequence>
<dbReference type="Pfam" id="PF03466">
    <property type="entry name" value="LysR_substrate"/>
    <property type="match status" value="1"/>
</dbReference>